<protein>
    <recommendedName>
        <fullName evidence="4">CENP-V/GFA domain-containing protein</fullName>
    </recommendedName>
</protein>
<sequence length="123" mass="13532">MGEIKTGSCHCGKVQFEIDLGQGFLALNRCDCSLCRRRGTVMGGIPLDKFKLITGVDSLALYQWHTNTAKHYFCQTCGVYTHHQRRSDPTQYGVNIGCVDGVNPFALADIPVTHGASESHFDP</sequence>
<proteinExistence type="inferred from homology"/>
<evidence type="ECO:0000256" key="3">
    <source>
        <dbReference type="ARBA" id="ARBA00022833"/>
    </source>
</evidence>
<dbReference type="InterPro" id="IPR006913">
    <property type="entry name" value="CENP-V/GFA"/>
</dbReference>
<dbReference type="GO" id="GO:0016846">
    <property type="term" value="F:carbon-sulfur lyase activity"/>
    <property type="evidence" value="ECO:0007669"/>
    <property type="project" value="InterPro"/>
</dbReference>
<dbReference type="PANTHER" id="PTHR28620:SF1">
    <property type="entry name" value="CENP-V_GFA DOMAIN-CONTAINING PROTEIN"/>
    <property type="match status" value="1"/>
</dbReference>
<feature type="domain" description="CENP-V/GFA" evidence="4">
    <location>
        <begin position="5"/>
        <end position="122"/>
    </location>
</feature>
<dbReference type="EMBL" id="UINC01000618">
    <property type="protein sequence ID" value="SUZ58413.1"/>
    <property type="molecule type" value="Genomic_DNA"/>
</dbReference>
<evidence type="ECO:0000256" key="1">
    <source>
        <dbReference type="ARBA" id="ARBA00005495"/>
    </source>
</evidence>
<dbReference type="GO" id="GO:0046872">
    <property type="term" value="F:metal ion binding"/>
    <property type="evidence" value="ECO:0007669"/>
    <property type="project" value="UniProtKB-KW"/>
</dbReference>
<dbReference type="PROSITE" id="PS51891">
    <property type="entry name" value="CENP_V_GFA"/>
    <property type="match status" value="1"/>
</dbReference>
<dbReference type="SUPFAM" id="SSF51316">
    <property type="entry name" value="Mss4-like"/>
    <property type="match status" value="1"/>
</dbReference>
<comment type="similarity">
    <text evidence="1">Belongs to the Gfa family.</text>
</comment>
<name>A0A381NY79_9ZZZZ</name>
<organism evidence="5">
    <name type="scientific">marine metagenome</name>
    <dbReference type="NCBI Taxonomy" id="408172"/>
    <lineage>
        <taxon>unclassified sequences</taxon>
        <taxon>metagenomes</taxon>
        <taxon>ecological metagenomes</taxon>
    </lineage>
</organism>
<dbReference type="InterPro" id="IPR011057">
    <property type="entry name" value="Mss4-like_sf"/>
</dbReference>
<dbReference type="Pfam" id="PF04828">
    <property type="entry name" value="GFA"/>
    <property type="match status" value="1"/>
</dbReference>
<keyword evidence="3" id="KW-0862">Zinc</keyword>
<dbReference type="InterPro" id="IPR052355">
    <property type="entry name" value="CENP-V-like"/>
</dbReference>
<dbReference type="AlphaFoldDB" id="A0A381NY79"/>
<evidence type="ECO:0000259" key="4">
    <source>
        <dbReference type="PROSITE" id="PS51891"/>
    </source>
</evidence>
<evidence type="ECO:0000256" key="2">
    <source>
        <dbReference type="ARBA" id="ARBA00022723"/>
    </source>
</evidence>
<reference evidence="5" key="1">
    <citation type="submission" date="2018-05" db="EMBL/GenBank/DDBJ databases">
        <authorList>
            <person name="Lanie J.A."/>
            <person name="Ng W.-L."/>
            <person name="Kazmierczak K.M."/>
            <person name="Andrzejewski T.M."/>
            <person name="Davidsen T.M."/>
            <person name="Wayne K.J."/>
            <person name="Tettelin H."/>
            <person name="Glass J.I."/>
            <person name="Rusch D."/>
            <person name="Podicherti R."/>
            <person name="Tsui H.-C.T."/>
            <person name="Winkler M.E."/>
        </authorList>
    </citation>
    <scope>NUCLEOTIDE SEQUENCE</scope>
</reference>
<gene>
    <name evidence="5" type="ORF">METZ01_LOCUS11267</name>
</gene>
<dbReference type="Gene3D" id="2.170.150.70">
    <property type="match status" value="1"/>
</dbReference>
<accession>A0A381NY79</accession>
<dbReference type="PANTHER" id="PTHR28620">
    <property type="entry name" value="CENTROMERE PROTEIN V"/>
    <property type="match status" value="1"/>
</dbReference>
<keyword evidence="2" id="KW-0479">Metal-binding</keyword>
<evidence type="ECO:0000313" key="5">
    <source>
        <dbReference type="EMBL" id="SUZ58413.1"/>
    </source>
</evidence>